<evidence type="ECO:0000313" key="3">
    <source>
        <dbReference type="Proteomes" id="UP001501600"/>
    </source>
</evidence>
<dbReference type="Proteomes" id="UP001501600">
    <property type="component" value="Unassembled WGS sequence"/>
</dbReference>
<protein>
    <submittedName>
        <fullName evidence="2">Glycosyltransferase family 2 protein</fullName>
    </submittedName>
</protein>
<proteinExistence type="predicted"/>
<dbReference type="PANTHER" id="PTHR22916:SF3">
    <property type="entry name" value="UDP-GLCNAC:BETAGAL BETA-1,3-N-ACETYLGLUCOSAMINYLTRANSFERASE-LIKE PROTEIN 1"/>
    <property type="match status" value="1"/>
</dbReference>
<evidence type="ECO:0000259" key="1">
    <source>
        <dbReference type="Pfam" id="PF00535"/>
    </source>
</evidence>
<dbReference type="SUPFAM" id="SSF53448">
    <property type="entry name" value="Nucleotide-diphospho-sugar transferases"/>
    <property type="match status" value="1"/>
</dbReference>
<keyword evidence="3" id="KW-1185">Reference proteome</keyword>
<name>A0ABP9RUS3_9GAMM</name>
<dbReference type="PANTHER" id="PTHR22916">
    <property type="entry name" value="GLYCOSYLTRANSFERASE"/>
    <property type="match status" value="1"/>
</dbReference>
<dbReference type="Pfam" id="PF00535">
    <property type="entry name" value="Glycos_transf_2"/>
    <property type="match status" value="1"/>
</dbReference>
<accession>A0ABP9RUS3</accession>
<organism evidence="2 3">
    <name type="scientific">Ferrimonas gelatinilytica</name>
    <dbReference type="NCBI Taxonomy" id="1255257"/>
    <lineage>
        <taxon>Bacteria</taxon>
        <taxon>Pseudomonadati</taxon>
        <taxon>Pseudomonadota</taxon>
        <taxon>Gammaproteobacteria</taxon>
        <taxon>Alteromonadales</taxon>
        <taxon>Ferrimonadaceae</taxon>
        <taxon>Ferrimonas</taxon>
    </lineage>
</organism>
<feature type="domain" description="Glycosyltransferase 2-like" evidence="1">
    <location>
        <begin position="5"/>
        <end position="122"/>
    </location>
</feature>
<dbReference type="InterPro" id="IPR001173">
    <property type="entry name" value="Glyco_trans_2-like"/>
</dbReference>
<sequence length="250" mass="28301">MELVSVIMPCYNSERFVAESINSVLKQSYSNWELIVVDDCSTDMTASILEEFSSKDSRIKLYRNSDNSGAAVTRNAAIEMASGKYVAFLDSDDIWNENKLKVQIEFMRNKDINFSFTSYSTISEDGVIGTNVIDANSMGTVGYNDMLSKRATIGCSTVVIKKRIIGSKRMPLIRTGQDYAFWLSILKDGESATCLKTVLTYYRIVNGSISSNKLKKAKRQWQIYREIEGLSFSIALFHFANYGYRAIFRK</sequence>
<reference evidence="3" key="1">
    <citation type="journal article" date="2019" name="Int. J. Syst. Evol. Microbiol.">
        <title>The Global Catalogue of Microorganisms (GCM) 10K type strain sequencing project: providing services to taxonomists for standard genome sequencing and annotation.</title>
        <authorList>
            <consortium name="The Broad Institute Genomics Platform"/>
            <consortium name="The Broad Institute Genome Sequencing Center for Infectious Disease"/>
            <person name="Wu L."/>
            <person name="Ma J."/>
        </authorList>
    </citation>
    <scope>NUCLEOTIDE SEQUENCE [LARGE SCALE GENOMIC DNA]</scope>
    <source>
        <strain evidence="3">JCM 18720</strain>
    </source>
</reference>
<gene>
    <name evidence="2" type="ORF">GCM10025772_01920</name>
</gene>
<evidence type="ECO:0000313" key="2">
    <source>
        <dbReference type="EMBL" id="GAA5186427.1"/>
    </source>
</evidence>
<comment type="caution">
    <text evidence="2">The sequence shown here is derived from an EMBL/GenBank/DDBJ whole genome shotgun (WGS) entry which is preliminary data.</text>
</comment>
<dbReference type="EMBL" id="BAABLF010000001">
    <property type="protein sequence ID" value="GAA5186427.1"/>
    <property type="molecule type" value="Genomic_DNA"/>
</dbReference>
<dbReference type="Gene3D" id="3.90.550.10">
    <property type="entry name" value="Spore Coat Polysaccharide Biosynthesis Protein SpsA, Chain A"/>
    <property type="match status" value="1"/>
</dbReference>
<dbReference type="InterPro" id="IPR029044">
    <property type="entry name" value="Nucleotide-diphossugar_trans"/>
</dbReference>
<dbReference type="RefSeq" id="WP_345315158.1">
    <property type="nucleotide sequence ID" value="NZ_BAABLF010000001.1"/>
</dbReference>